<dbReference type="Pfam" id="PF11663">
    <property type="entry name" value="Toxin_YhaV"/>
    <property type="match status" value="1"/>
</dbReference>
<dbReference type="InterPro" id="IPR021679">
    <property type="entry name" value="Toxin_endonuclease_YhaV"/>
</dbReference>
<comment type="caution">
    <text evidence="1">The sequence shown here is derived from an EMBL/GenBank/DDBJ whole genome shotgun (WGS) entry which is preliminary data.</text>
</comment>
<evidence type="ECO:0000313" key="1">
    <source>
        <dbReference type="EMBL" id="MBG2880258.1"/>
    </source>
</evidence>
<sequence>MNTLCAYDSKSDAYKVFSSKLKAGKPPNDWQTLLKEASATAGAETLSIQDFFNH</sequence>
<protein>
    <submittedName>
        <fullName evidence="1">Type II toxin-antitoxin system YhaV family toxin</fullName>
    </submittedName>
</protein>
<dbReference type="Proteomes" id="UP000614721">
    <property type="component" value="Unassembled WGS sequence"/>
</dbReference>
<accession>A0ABS0IW57</accession>
<evidence type="ECO:0000313" key="2">
    <source>
        <dbReference type="Proteomes" id="UP000614721"/>
    </source>
</evidence>
<reference evidence="1 2" key="1">
    <citation type="submission" date="2020-11" db="EMBL/GenBank/DDBJ databases">
        <title>Enhanced detection system for hospital associated transmission using whole genome sequencing surveillance.</title>
        <authorList>
            <person name="Harrison L.H."/>
            <person name="Van Tyne D."/>
            <person name="Marsh J.W."/>
            <person name="Griffith M.P."/>
            <person name="Snyder D.J."/>
            <person name="Cooper V.S."/>
            <person name="Mustapha M."/>
        </authorList>
    </citation>
    <scope>NUCLEOTIDE SEQUENCE [LARGE SCALE GENOMIC DNA]</scope>
    <source>
        <strain evidence="1 2">PR00075</strain>
    </source>
</reference>
<gene>
    <name evidence="1" type="ORF">I4902_13395</name>
</gene>
<dbReference type="EMBL" id="JADSJP010000022">
    <property type="protein sequence ID" value="MBG2880258.1"/>
    <property type="molecule type" value="Genomic_DNA"/>
</dbReference>
<name>A0ABS0IW57_9GAMM</name>
<organism evidence="1 2">
    <name type="scientific">Proteus alimentorum</name>
    <dbReference type="NCBI Taxonomy" id="1973495"/>
    <lineage>
        <taxon>Bacteria</taxon>
        <taxon>Pseudomonadati</taxon>
        <taxon>Pseudomonadota</taxon>
        <taxon>Gammaproteobacteria</taxon>
        <taxon>Enterobacterales</taxon>
        <taxon>Morganellaceae</taxon>
        <taxon>Proteus</taxon>
    </lineage>
</organism>
<proteinExistence type="predicted"/>
<dbReference type="RefSeq" id="WP_196567316.1">
    <property type="nucleotide sequence ID" value="NZ_JADRYY010000014.1"/>
</dbReference>
<keyword evidence="2" id="KW-1185">Reference proteome</keyword>